<dbReference type="InterPro" id="IPR000298">
    <property type="entry name" value="Cyt_c_oxidase-like_su3"/>
</dbReference>
<evidence type="ECO:0000256" key="4">
    <source>
        <dbReference type="ARBA" id="ARBA00022989"/>
    </source>
</evidence>
<dbReference type="AlphaFoldDB" id="A0A7L5A2P8"/>
<dbReference type="InterPro" id="IPR013833">
    <property type="entry name" value="Cyt_c_oxidase_su3_a-hlx"/>
</dbReference>
<evidence type="ECO:0000256" key="2">
    <source>
        <dbReference type="ARBA" id="ARBA00010581"/>
    </source>
</evidence>
<evidence type="ECO:0000313" key="9">
    <source>
        <dbReference type="Proteomes" id="UP000326380"/>
    </source>
</evidence>
<keyword evidence="5" id="KW-0472">Membrane</keyword>
<proteinExistence type="inferred from homology"/>
<evidence type="ECO:0000256" key="1">
    <source>
        <dbReference type="ARBA" id="ARBA00004141"/>
    </source>
</evidence>
<evidence type="ECO:0000256" key="5">
    <source>
        <dbReference type="ARBA" id="ARBA00023136"/>
    </source>
</evidence>
<keyword evidence="4" id="KW-1133">Transmembrane helix</keyword>
<gene>
    <name evidence="8" type="ORF">F0P96_05315</name>
</gene>
<dbReference type="InterPro" id="IPR024791">
    <property type="entry name" value="Cyt_c/ubiquinol_Oxase_su3"/>
</dbReference>
<dbReference type="RefSeq" id="WP_151077785.1">
    <property type="nucleotide sequence ID" value="NZ_CP047647.1"/>
</dbReference>
<dbReference type="Proteomes" id="UP000326380">
    <property type="component" value="Unassembled WGS sequence"/>
</dbReference>
<dbReference type="SUPFAM" id="SSF81452">
    <property type="entry name" value="Cytochrome c oxidase subunit III-like"/>
    <property type="match status" value="1"/>
</dbReference>
<accession>A0A7L5A2P8</accession>
<dbReference type="Gene3D" id="1.20.120.80">
    <property type="entry name" value="Cytochrome c oxidase, subunit III, four-helix bundle"/>
    <property type="match status" value="1"/>
</dbReference>
<comment type="caution">
    <text evidence="8">The sequence shown here is derived from an EMBL/GenBank/DDBJ whole genome shotgun (WGS) entry which is preliminary data.</text>
</comment>
<dbReference type="PANTHER" id="PTHR11403">
    <property type="entry name" value="CYTOCHROME C OXIDASE SUBUNIT III"/>
    <property type="match status" value="1"/>
</dbReference>
<comment type="subcellular location">
    <subcellularLocation>
        <location evidence="6">Cell membrane</location>
        <topology evidence="6">Multi-pass membrane protein</topology>
    </subcellularLocation>
    <subcellularLocation>
        <location evidence="1">Membrane</location>
        <topology evidence="1">Multi-pass membrane protein</topology>
    </subcellularLocation>
</comment>
<keyword evidence="3 6" id="KW-0812">Transmembrane</keyword>
<feature type="domain" description="Heme-copper oxidase subunit III family profile" evidence="7">
    <location>
        <begin position="1"/>
        <end position="195"/>
    </location>
</feature>
<evidence type="ECO:0000256" key="3">
    <source>
        <dbReference type="ARBA" id="ARBA00022692"/>
    </source>
</evidence>
<organism evidence="8 9">
    <name type="scientific">Hymenobacter busanensis</name>
    <dbReference type="NCBI Taxonomy" id="2607656"/>
    <lineage>
        <taxon>Bacteria</taxon>
        <taxon>Pseudomonadati</taxon>
        <taxon>Bacteroidota</taxon>
        <taxon>Cytophagia</taxon>
        <taxon>Cytophagales</taxon>
        <taxon>Hymenobacteraceae</taxon>
        <taxon>Hymenobacter</taxon>
    </lineage>
</organism>
<dbReference type="Pfam" id="PF00510">
    <property type="entry name" value="COX3"/>
    <property type="match status" value="1"/>
</dbReference>
<dbReference type="InterPro" id="IPR035973">
    <property type="entry name" value="Cyt_c_oxidase_su3-like_sf"/>
</dbReference>
<protein>
    <submittedName>
        <fullName evidence="8">Cytochrome oxidase subunit III</fullName>
    </submittedName>
</protein>
<dbReference type="PROSITE" id="PS50253">
    <property type="entry name" value="COX3"/>
    <property type="match status" value="1"/>
</dbReference>
<evidence type="ECO:0000259" key="7">
    <source>
        <dbReference type="PROSITE" id="PS50253"/>
    </source>
</evidence>
<reference evidence="8 9" key="1">
    <citation type="submission" date="2019-09" db="EMBL/GenBank/DDBJ databases">
        <title>Genome sequence of Hymenobacter sp. M3.</title>
        <authorList>
            <person name="Srinivasan S."/>
        </authorList>
    </citation>
    <scope>NUCLEOTIDE SEQUENCE [LARGE SCALE GENOMIC DNA]</scope>
    <source>
        <strain evidence="8 9">M3</strain>
    </source>
</reference>
<comment type="similarity">
    <text evidence="2 6">Belongs to the cytochrome c oxidase subunit 3 family.</text>
</comment>
<keyword evidence="9" id="KW-1185">Reference proteome</keyword>
<evidence type="ECO:0000256" key="6">
    <source>
        <dbReference type="RuleBase" id="RU003376"/>
    </source>
</evidence>
<dbReference type="GO" id="GO:0004129">
    <property type="term" value="F:cytochrome-c oxidase activity"/>
    <property type="evidence" value="ECO:0007669"/>
    <property type="project" value="InterPro"/>
</dbReference>
<evidence type="ECO:0000313" key="8">
    <source>
        <dbReference type="EMBL" id="KAA9338261.1"/>
    </source>
</evidence>
<dbReference type="GO" id="GO:0019646">
    <property type="term" value="P:aerobic electron transport chain"/>
    <property type="evidence" value="ECO:0007669"/>
    <property type="project" value="InterPro"/>
</dbReference>
<name>A0A7L5A2P8_9BACT</name>
<dbReference type="PANTHER" id="PTHR11403:SF10">
    <property type="entry name" value="CYTOCHROME C OXIDASE"/>
    <property type="match status" value="1"/>
</dbReference>
<dbReference type="EMBL" id="VTWU01000002">
    <property type="protein sequence ID" value="KAA9338261.1"/>
    <property type="molecule type" value="Genomic_DNA"/>
</dbReference>
<dbReference type="GO" id="GO:0005886">
    <property type="term" value="C:plasma membrane"/>
    <property type="evidence" value="ECO:0007669"/>
    <property type="project" value="UniProtKB-SubCell"/>
</dbReference>
<sequence length="195" mass="22105">MHSSETLSNKQPGSGIHPLRFLLWLMIVSITMMFAAFTSAYIVRRGEGNWLEYTLPNGLLVNTILIVASSATMQWAWFEARRDELKRVQIGLFATLALGLAFLVGQWNVWGELVRNKIFFGGVDANPSGSFLYVLTGVHAFHLVTGLVFVLVVLLKSLRFKVHSRNMMAITNGAIYWHFLGALWLYLYLFLLLNH</sequence>